<dbReference type="InterPro" id="IPR036291">
    <property type="entry name" value="NAD(P)-bd_dom_sf"/>
</dbReference>
<keyword evidence="3" id="KW-1185">Reference proteome</keyword>
<sequence length="310" mass="34670">MTSFNKPAPKTNPLLWLGFGKLAREFSQLSEASDYQLHAICRSEKPDYSGFSPILSDVGEPKNYRSILQSDNLNLVITLTPAQRSDEAYRDGYVAPTKALCELFERENLSPRRIVFVSSTGVYGQSDGGWVDESSDASAEHFSGRRIREAEDRLLATGLPVVCLRFSGIYGADRNRLLQKVMSDARSVDPKNPEIIVEGAWTNRVHQHDCARAISHVLSLESPQEIYLGTDDLPVINAEVYQHIADSLGLSIVYRTSNDEPKAKRLSNQRLKQSGFSFDYENFKEGYRETLAAFVAANETALSELRQALK</sequence>
<reference evidence="2 3" key="1">
    <citation type="submission" date="2024-04" db="EMBL/GenBank/DDBJ databases">
        <title>Draft genome sequence of Sessilibacter corallicola NBRC 116591.</title>
        <authorList>
            <person name="Miyakawa T."/>
            <person name="Kusuya Y."/>
            <person name="Miura T."/>
        </authorList>
    </citation>
    <scope>NUCLEOTIDE SEQUENCE [LARGE SCALE GENOMIC DNA]</scope>
    <source>
        <strain evidence="2 3">KU-00831-HH</strain>
    </source>
</reference>
<dbReference type="RefSeq" id="WP_353301836.1">
    <property type="nucleotide sequence ID" value="NZ_BAABWN010000002.1"/>
</dbReference>
<gene>
    <name evidence="2" type="ORF">NBRC116591_09280</name>
</gene>
<dbReference type="Gene3D" id="3.40.50.720">
    <property type="entry name" value="NAD(P)-binding Rossmann-like Domain"/>
    <property type="match status" value="1"/>
</dbReference>
<dbReference type="InterPro" id="IPR051783">
    <property type="entry name" value="NAD(P)-dependent_oxidoreduct"/>
</dbReference>
<dbReference type="PANTHER" id="PTHR48079:SF6">
    <property type="entry name" value="NAD(P)-BINDING DOMAIN-CONTAINING PROTEIN-RELATED"/>
    <property type="match status" value="1"/>
</dbReference>
<organism evidence="2 3">
    <name type="scientific">Sessilibacter corallicola</name>
    <dbReference type="NCBI Taxonomy" id="2904075"/>
    <lineage>
        <taxon>Bacteria</taxon>
        <taxon>Pseudomonadati</taxon>
        <taxon>Pseudomonadota</taxon>
        <taxon>Gammaproteobacteria</taxon>
        <taxon>Cellvibrionales</taxon>
        <taxon>Cellvibrionaceae</taxon>
        <taxon>Sessilibacter</taxon>
    </lineage>
</organism>
<evidence type="ECO:0000313" key="3">
    <source>
        <dbReference type="Proteomes" id="UP001465153"/>
    </source>
</evidence>
<accession>A0ABQ0A649</accession>
<comment type="caution">
    <text evidence="2">The sequence shown here is derived from an EMBL/GenBank/DDBJ whole genome shotgun (WGS) entry which is preliminary data.</text>
</comment>
<protein>
    <submittedName>
        <fullName evidence="2">SDR family oxidoreductase</fullName>
    </submittedName>
</protein>
<evidence type="ECO:0000313" key="2">
    <source>
        <dbReference type="EMBL" id="GAA6167118.1"/>
    </source>
</evidence>
<proteinExistence type="predicted"/>
<name>A0ABQ0A649_9GAMM</name>
<dbReference type="EMBL" id="BAABWN010000002">
    <property type="protein sequence ID" value="GAA6167118.1"/>
    <property type="molecule type" value="Genomic_DNA"/>
</dbReference>
<dbReference type="Pfam" id="PF01370">
    <property type="entry name" value="Epimerase"/>
    <property type="match status" value="1"/>
</dbReference>
<dbReference type="InterPro" id="IPR001509">
    <property type="entry name" value="Epimerase_deHydtase"/>
</dbReference>
<dbReference type="PANTHER" id="PTHR48079">
    <property type="entry name" value="PROTEIN YEEZ"/>
    <property type="match status" value="1"/>
</dbReference>
<evidence type="ECO:0000259" key="1">
    <source>
        <dbReference type="Pfam" id="PF01370"/>
    </source>
</evidence>
<feature type="domain" description="NAD-dependent epimerase/dehydratase" evidence="1">
    <location>
        <begin position="54"/>
        <end position="220"/>
    </location>
</feature>
<dbReference type="SUPFAM" id="SSF51735">
    <property type="entry name" value="NAD(P)-binding Rossmann-fold domains"/>
    <property type="match status" value="1"/>
</dbReference>
<dbReference type="Proteomes" id="UP001465153">
    <property type="component" value="Unassembled WGS sequence"/>
</dbReference>